<keyword evidence="2" id="KW-1185">Reference proteome</keyword>
<comment type="caution">
    <text evidence="1">The sequence shown here is derived from an EMBL/GenBank/DDBJ whole genome shotgun (WGS) entry which is preliminary data.</text>
</comment>
<proteinExistence type="predicted"/>
<sequence>MRCICIYSCSFIASRICENIKNRKEYKQVRIEISFSDFNFNDQDYLYGSLFGKKELINDANNESDVLLRVKDDKGNVIIDEFQVSSDKSSN</sequence>
<name>A0ABQ4L4G9_SIMTE</name>
<gene>
    <name evidence="1" type="ORF">J6TS1_43520</name>
</gene>
<protein>
    <submittedName>
        <fullName evidence="1">Uncharacterized protein</fullName>
    </submittedName>
</protein>
<dbReference type="EMBL" id="BORJ01000014">
    <property type="protein sequence ID" value="GIN98482.1"/>
    <property type="molecule type" value="Genomic_DNA"/>
</dbReference>
<organism evidence="1 2">
    <name type="scientific">Siminovitchia terrae</name>
    <name type="common">Bacillus terrae</name>
    <dbReference type="NCBI Taxonomy" id="1914933"/>
    <lineage>
        <taxon>Bacteria</taxon>
        <taxon>Bacillati</taxon>
        <taxon>Bacillota</taxon>
        <taxon>Bacilli</taxon>
        <taxon>Bacillales</taxon>
        <taxon>Bacillaceae</taxon>
        <taxon>Siminovitchia</taxon>
    </lineage>
</organism>
<evidence type="ECO:0000313" key="2">
    <source>
        <dbReference type="Proteomes" id="UP000680670"/>
    </source>
</evidence>
<evidence type="ECO:0000313" key="1">
    <source>
        <dbReference type="EMBL" id="GIN98482.1"/>
    </source>
</evidence>
<accession>A0ABQ4L4G9</accession>
<dbReference type="Proteomes" id="UP000680670">
    <property type="component" value="Unassembled WGS sequence"/>
</dbReference>
<reference evidence="1 2" key="1">
    <citation type="submission" date="2021-03" db="EMBL/GenBank/DDBJ databases">
        <title>Antimicrobial resistance genes in bacteria isolated from Japanese honey, and their potential for conferring macrolide and lincosamide resistance in the American foulbrood pathogen Paenibacillus larvae.</title>
        <authorList>
            <person name="Okamoto M."/>
            <person name="Kumagai M."/>
            <person name="Kanamori H."/>
            <person name="Takamatsu D."/>
        </authorList>
    </citation>
    <scope>NUCLEOTIDE SEQUENCE [LARGE SCALE GENOMIC DNA]</scope>
    <source>
        <strain evidence="1 2">J6TS1</strain>
    </source>
</reference>